<evidence type="ECO:0000259" key="11">
    <source>
        <dbReference type="Pfam" id="PF09813"/>
    </source>
</evidence>
<dbReference type="InterPro" id="IPR041752">
    <property type="entry name" value="Coa3"/>
</dbReference>
<dbReference type="GO" id="GO:0005743">
    <property type="term" value="C:mitochondrial inner membrane"/>
    <property type="evidence" value="ECO:0007669"/>
    <property type="project" value="UniProtKB-UniRule"/>
</dbReference>
<feature type="transmembrane region" description="Helical" evidence="9">
    <location>
        <begin position="40"/>
        <end position="61"/>
    </location>
</feature>
<dbReference type="GeneID" id="37040790"/>
<keyword evidence="8 9" id="KW-0472">Membrane</keyword>
<feature type="compositionally biased region" description="Polar residues" evidence="10">
    <location>
        <begin position="81"/>
        <end position="97"/>
    </location>
</feature>
<evidence type="ECO:0000256" key="1">
    <source>
        <dbReference type="ARBA" id="ARBA00003064"/>
    </source>
</evidence>
<evidence type="ECO:0000313" key="13">
    <source>
        <dbReference type="Proteomes" id="UP000245768"/>
    </source>
</evidence>
<accession>A0A316YIA1</accession>
<dbReference type="PANTHER" id="PTHR15642">
    <property type="entry name" value="CYTOCHROME C OXIDASE ASSEMBLY FACTOR 3, MITOCHONDRIAL"/>
    <property type="match status" value="1"/>
</dbReference>
<dbReference type="InParanoid" id="A0A316YIA1"/>
<evidence type="ECO:0000313" key="12">
    <source>
        <dbReference type="EMBL" id="PWN89270.1"/>
    </source>
</evidence>
<keyword evidence="5 9" id="KW-0812">Transmembrane</keyword>
<dbReference type="Pfam" id="PF09813">
    <property type="entry name" value="Coa3_cc"/>
    <property type="match status" value="1"/>
</dbReference>
<name>A0A316YIA1_9BASI</name>
<reference evidence="12 13" key="1">
    <citation type="journal article" date="2018" name="Mol. Biol. Evol.">
        <title>Broad Genomic Sampling Reveals a Smut Pathogenic Ancestry of the Fungal Clade Ustilaginomycotina.</title>
        <authorList>
            <person name="Kijpornyongpan T."/>
            <person name="Mondo S.J."/>
            <person name="Barry K."/>
            <person name="Sandor L."/>
            <person name="Lee J."/>
            <person name="Lipzen A."/>
            <person name="Pangilinan J."/>
            <person name="LaButti K."/>
            <person name="Hainaut M."/>
            <person name="Henrissat B."/>
            <person name="Grigoriev I.V."/>
            <person name="Spatafora J.W."/>
            <person name="Aime M.C."/>
        </authorList>
    </citation>
    <scope>NUCLEOTIDE SEQUENCE [LARGE SCALE GENOMIC DNA]</scope>
    <source>
        <strain evidence="12 13">MCA 4198</strain>
    </source>
</reference>
<evidence type="ECO:0000256" key="8">
    <source>
        <dbReference type="ARBA" id="ARBA00023136"/>
    </source>
</evidence>
<feature type="region of interest" description="Disordered" evidence="10">
    <location>
        <begin position="77"/>
        <end position="97"/>
    </location>
</feature>
<keyword evidence="9" id="KW-0999">Mitochondrion inner membrane</keyword>
<evidence type="ECO:0000256" key="5">
    <source>
        <dbReference type="ARBA" id="ARBA00022692"/>
    </source>
</evidence>
<organism evidence="12 13">
    <name type="scientific">Acaromyces ingoldii</name>
    <dbReference type="NCBI Taxonomy" id="215250"/>
    <lineage>
        <taxon>Eukaryota</taxon>
        <taxon>Fungi</taxon>
        <taxon>Dikarya</taxon>
        <taxon>Basidiomycota</taxon>
        <taxon>Ustilaginomycotina</taxon>
        <taxon>Exobasidiomycetes</taxon>
        <taxon>Exobasidiales</taxon>
        <taxon>Cryptobasidiaceae</taxon>
        <taxon>Acaromyces</taxon>
    </lineage>
</organism>
<dbReference type="STRING" id="215250.A0A316YIA1"/>
<dbReference type="AlphaFoldDB" id="A0A316YIA1"/>
<gene>
    <name evidence="12" type="ORF">FA10DRAFT_231820</name>
</gene>
<evidence type="ECO:0000256" key="3">
    <source>
        <dbReference type="ARBA" id="ARBA00007035"/>
    </source>
</evidence>
<sequence length="97" mass="10522">MSQPSQAPTRSVVPPRSTHASYHPGGYGVSEGLKRARRPFAVRNAVTGSAIMAFAVGVYWYSISKVKQDDFSDLADVRAAASTSHPQKTTQDQSKRI</sequence>
<evidence type="ECO:0000256" key="7">
    <source>
        <dbReference type="ARBA" id="ARBA00023128"/>
    </source>
</evidence>
<keyword evidence="6 9" id="KW-1133">Transmembrane helix</keyword>
<dbReference type="Proteomes" id="UP000245768">
    <property type="component" value="Unassembled WGS sequence"/>
</dbReference>
<comment type="function">
    <text evidence="1 9">Required for assembly of cytochrome c oxidase (complex IV).</text>
</comment>
<protein>
    <recommendedName>
        <fullName evidence="9">Cytochrome c oxidase assembly factor 3</fullName>
    </recommendedName>
</protein>
<keyword evidence="13" id="KW-1185">Reference proteome</keyword>
<evidence type="ECO:0000256" key="4">
    <source>
        <dbReference type="ARBA" id="ARBA00011351"/>
    </source>
</evidence>
<feature type="region of interest" description="Disordered" evidence="10">
    <location>
        <begin position="1"/>
        <end position="34"/>
    </location>
</feature>
<keyword evidence="7 9" id="KW-0496">Mitochondrion</keyword>
<dbReference type="RefSeq" id="XP_025376468.1">
    <property type="nucleotide sequence ID" value="XM_025518874.1"/>
</dbReference>
<evidence type="ECO:0000256" key="6">
    <source>
        <dbReference type="ARBA" id="ARBA00022989"/>
    </source>
</evidence>
<evidence type="ECO:0000256" key="2">
    <source>
        <dbReference type="ARBA" id="ARBA00004304"/>
    </source>
</evidence>
<evidence type="ECO:0000256" key="9">
    <source>
        <dbReference type="RuleBase" id="RU367056"/>
    </source>
</evidence>
<dbReference type="GO" id="GO:0033617">
    <property type="term" value="P:mitochondrial respiratory chain complex IV assembly"/>
    <property type="evidence" value="ECO:0007669"/>
    <property type="project" value="UniProtKB-UniRule"/>
</dbReference>
<dbReference type="PANTHER" id="PTHR15642:SF3">
    <property type="entry name" value="CYTOCHROME C OXIDASE ASSEMBLY FACTOR 3 HOMOLOG, MITOCHONDRIAL"/>
    <property type="match status" value="1"/>
</dbReference>
<dbReference type="InterPro" id="IPR018628">
    <property type="entry name" value="Coa3_CC"/>
</dbReference>
<comment type="similarity">
    <text evidence="3 9">Belongs to the COA3 family.</text>
</comment>
<dbReference type="EMBL" id="KZ819637">
    <property type="protein sequence ID" value="PWN89270.1"/>
    <property type="molecule type" value="Genomic_DNA"/>
</dbReference>
<proteinExistence type="inferred from homology"/>
<feature type="domain" description="Cytochrome c oxidase assembly factor 3 mitochondrial coiled-coil" evidence="11">
    <location>
        <begin position="32"/>
        <end position="76"/>
    </location>
</feature>
<comment type="subcellular location">
    <subcellularLocation>
        <location evidence="2">Mitochondrion membrane</location>
        <topology evidence="2">Single-pass membrane protein</topology>
    </subcellularLocation>
</comment>
<comment type="subunit">
    <text evidence="4 9">Component of 250-400 kDa complexes called cytochrome oxidase assembly intermediates or COA complexes.</text>
</comment>
<dbReference type="OrthoDB" id="10018333at2759"/>
<evidence type="ECO:0000256" key="10">
    <source>
        <dbReference type="SAM" id="MobiDB-lite"/>
    </source>
</evidence>